<comment type="subunit">
    <text evidence="4">Monomer.</text>
</comment>
<keyword evidence="7" id="KW-0106">Calcium</keyword>
<evidence type="ECO:0000259" key="12">
    <source>
        <dbReference type="Pfam" id="PF02837"/>
    </source>
</evidence>
<dbReference type="InterPro" id="IPR013783">
    <property type="entry name" value="Ig-like_fold"/>
</dbReference>
<evidence type="ECO:0000256" key="4">
    <source>
        <dbReference type="ARBA" id="ARBA00011245"/>
    </source>
</evidence>
<comment type="caution">
    <text evidence="14">The sequence shown here is derived from an EMBL/GenBank/DDBJ whole genome shotgun (WGS) entry which is preliminary data.</text>
</comment>
<evidence type="ECO:0000256" key="2">
    <source>
        <dbReference type="ARBA" id="ARBA00001913"/>
    </source>
</evidence>
<dbReference type="Pfam" id="PF02836">
    <property type="entry name" value="Glyco_hydro_2_C"/>
    <property type="match status" value="1"/>
</dbReference>
<dbReference type="InterPro" id="IPR004199">
    <property type="entry name" value="B-gal_small/dom_5"/>
</dbReference>
<feature type="domain" description="Glycosyl hydrolases family 2 sugar binding" evidence="12">
    <location>
        <begin position="58"/>
        <end position="191"/>
    </location>
</feature>
<dbReference type="PANTHER" id="PTHR46323">
    <property type="entry name" value="BETA-GALACTOSIDASE"/>
    <property type="match status" value="1"/>
</dbReference>
<evidence type="ECO:0000256" key="8">
    <source>
        <dbReference type="ARBA" id="ARBA00023295"/>
    </source>
</evidence>
<keyword evidence="6 14" id="KW-0378">Hydrolase</keyword>
<dbReference type="SUPFAM" id="SSF49303">
    <property type="entry name" value="beta-Galactosidase/glucuronidase domain"/>
    <property type="match status" value="1"/>
</dbReference>
<accession>A0A9X1X5K5</accession>
<evidence type="ECO:0000256" key="9">
    <source>
        <dbReference type="ARBA" id="ARBA00032230"/>
    </source>
</evidence>
<evidence type="ECO:0000256" key="5">
    <source>
        <dbReference type="ARBA" id="ARBA00012756"/>
    </source>
</evidence>
<dbReference type="InterPro" id="IPR006102">
    <property type="entry name" value="Ig-like_GH2"/>
</dbReference>
<dbReference type="SUPFAM" id="SSF51445">
    <property type="entry name" value="(Trans)glycosidases"/>
    <property type="match status" value="1"/>
</dbReference>
<dbReference type="GO" id="GO:0005990">
    <property type="term" value="P:lactose catabolic process"/>
    <property type="evidence" value="ECO:0007669"/>
    <property type="project" value="TreeGrafter"/>
</dbReference>
<evidence type="ECO:0000256" key="1">
    <source>
        <dbReference type="ARBA" id="ARBA00001412"/>
    </source>
</evidence>
<evidence type="ECO:0000259" key="10">
    <source>
        <dbReference type="Pfam" id="PF00703"/>
    </source>
</evidence>
<dbReference type="PANTHER" id="PTHR46323:SF2">
    <property type="entry name" value="BETA-GALACTOSIDASE"/>
    <property type="match status" value="1"/>
</dbReference>
<keyword evidence="8" id="KW-0326">Glycosidase</keyword>
<dbReference type="EC" id="3.2.1.23" evidence="5"/>
<feature type="domain" description="Glycoside hydrolase family 2 immunoglobulin-like beta-sandwich" evidence="10">
    <location>
        <begin position="194"/>
        <end position="293"/>
    </location>
</feature>
<dbReference type="EMBL" id="JALJEJ010000004">
    <property type="protein sequence ID" value="MCJ8210013.1"/>
    <property type="molecule type" value="Genomic_DNA"/>
</dbReference>
<proteinExistence type="inferred from homology"/>
<dbReference type="GO" id="GO:0004565">
    <property type="term" value="F:beta-galactosidase activity"/>
    <property type="evidence" value="ECO:0007669"/>
    <property type="project" value="UniProtKB-EC"/>
</dbReference>
<name>A0A9X1X5K5_9SPHI</name>
<dbReference type="AlphaFoldDB" id="A0A9X1X5K5"/>
<dbReference type="PRINTS" id="PR00132">
    <property type="entry name" value="GLHYDRLASE2"/>
</dbReference>
<dbReference type="Gene3D" id="2.60.120.260">
    <property type="entry name" value="Galactose-binding domain-like"/>
    <property type="match status" value="1"/>
</dbReference>
<gene>
    <name evidence="14" type="ORF">MUY27_09855</name>
</gene>
<dbReference type="InterPro" id="IPR036156">
    <property type="entry name" value="Beta-gal/glucu_dom_sf"/>
</dbReference>
<dbReference type="RefSeq" id="WP_245129847.1">
    <property type="nucleotide sequence ID" value="NZ_JALJEJ010000004.1"/>
</dbReference>
<organism evidence="14 15">
    <name type="scientific">Mucilaginibacter straminoryzae</name>
    <dbReference type="NCBI Taxonomy" id="2932774"/>
    <lineage>
        <taxon>Bacteria</taxon>
        <taxon>Pseudomonadati</taxon>
        <taxon>Bacteroidota</taxon>
        <taxon>Sphingobacteriia</taxon>
        <taxon>Sphingobacteriales</taxon>
        <taxon>Sphingobacteriaceae</taxon>
        <taxon>Mucilaginibacter</taxon>
    </lineage>
</organism>
<dbReference type="InterPro" id="IPR011013">
    <property type="entry name" value="Gal_mutarotase_sf_dom"/>
</dbReference>
<dbReference type="Pfam" id="PF02837">
    <property type="entry name" value="Glyco_hydro_2_N"/>
    <property type="match status" value="1"/>
</dbReference>
<evidence type="ECO:0000313" key="14">
    <source>
        <dbReference type="EMBL" id="MCJ8210013.1"/>
    </source>
</evidence>
<comment type="catalytic activity">
    <reaction evidence="1">
        <text>Hydrolysis of terminal non-reducing beta-D-galactose residues in beta-D-galactosides.</text>
        <dbReference type="EC" id="3.2.1.23"/>
    </reaction>
</comment>
<dbReference type="InterPro" id="IPR006103">
    <property type="entry name" value="Glyco_hydro_2_cat"/>
</dbReference>
<dbReference type="InterPro" id="IPR006101">
    <property type="entry name" value="Glyco_hydro_2"/>
</dbReference>
<dbReference type="Gene3D" id="3.20.20.80">
    <property type="entry name" value="Glycosidases"/>
    <property type="match status" value="1"/>
</dbReference>
<dbReference type="InterPro" id="IPR014718">
    <property type="entry name" value="GH-type_carb-bd"/>
</dbReference>
<feature type="domain" description="Glycoside hydrolase family 2 catalytic" evidence="11">
    <location>
        <begin position="299"/>
        <end position="417"/>
    </location>
</feature>
<dbReference type="GO" id="GO:0030246">
    <property type="term" value="F:carbohydrate binding"/>
    <property type="evidence" value="ECO:0007669"/>
    <property type="project" value="InterPro"/>
</dbReference>
<dbReference type="Pfam" id="PF00703">
    <property type="entry name" value="Glyco_hydro_2"/>
    <property type="match status" value="1"/>
</dbReference>
<evidence type="ECO:0000256" key="7">
    <source>
        <dbReference type="ARBA" id="ARBA00022837"/>
    </source>
</evidence>
<comment type="similarity">
    <text evidence="3">Belongs to the glycosyl hydrolase 2 family.</text>
</comment>
<evidence type="ECO:0000256" key="3">
    <source>
        <dbReference type="ARBA" id="ARBA00007401"/>
    </source>
</evidence>
<sequence length="935" mass="104866">MLTRLKIAQFITACTLLLSVVNVLGQKTQRVYLSGTGSDHTVKWDFFCTAGRNSGKWTTIPVPSNWELQGFGKYNYGLDKDSLKGREEGLYKYNFKVQASWKGNSIQIVFEGSMTDTEVKINGQSVGAIHQGSFYCFKYDITPLLKYGGDNLLEVRVAKYSANKSVNDAERKGDFWVFGGIYRPVYLEAAPAQHIRSVAVDAKADGQFKANLKLAGTSTASKVTAQIYTLTGQKVGAPFTGSIAKGDTVARIQGKVVNPKLWTPEMPNLYNVVFTLSGKAGAIHTVTQRFGFRTIELRERDGIYVNNVKIKFKGVNHHSFWPTTGRTTNKTLSIEDVKLMKDMNMNAVRMSHYPPDDHFLDVCDSLGLFVLDELCGWHNKYDTPTGSKLVHEMIEHDVNHPSIVMWDNGNEGGFNFELDHWFDELDIQKRPLIHPWAVFRGTDTQHYINYDYGAGTHLHGHDIVFPTEFLHGLYDGGHGAGLDDYWEQMYRTPLSAGGFLWVFADEAVVRTDRNGELDADGDHGPDGIVGPYHEKEGSYYTIKEVWSPVYLAPKEITPAFDGKLTVQNRFIYTNLKQCSFTWKLASFDGPHLTGSKRAITGGINAPEVAPGHYGELSLKLPTNWKTYDVLYVTAFDPARHELFTWSMPITLPAKMAAKLVDKSGAAKPEISETDSIYRVKANGVQLEFSRNNGVLMQVKNGKGNIPFNNGPVLSQGQAQAGFQSLSHRYEGNNLIIEAQFGKKTIEKELKWTIHSSGIVQLDVKYFPTDYEFDYMGVNFSFPESQVKGITYLGSGPYRVWKNRLKGTSLGVWNKPYNNTITGQGNVIYPEFKGYYSNLYWVKLQNTSQPVTIYCASEDVYLRLFTPANPKNVYNTAPPFPVGDISFMHAIPAIGTKSQKAENTGPAGIKNRYYDYSRDPEYAKPLTLYFDFSGNE</sequence>
<dbReference type="InterPro" id="IPR006104">
    <property type="entry name" value="Glyco_hydro_2_N"/>
</dbReference>
<dbReference type="Proteomes" id="UP001139450">
    <property type="component" value="Unassembled WGS sequence"/>
</dbReference>
<dbReference type="InterPro" id="IPR050347">
    <property type="entry name" value="Bact_Beta-galactosidase"/>
</dbReference>
<evidence type="ECO:0000313" key="15">
    <source>
        <dbReference type="Proteomes" id="UP001139450"/>
    </source>
</evidence>
<dbReference type="GO" id="GO:0009341">
    <property type="term" value="C:beta-galactosidase complex"/>
    <property type="evidence" value="ECO:0007669"/>
    <property type="project" value="InterPro"/>
</dbReference>
<evidence type="ECO:0000259" key="11">
    <source>
        <dbReference type="Pfam" id="PF02836"/>
    </source>
</evidence>
<dbReference type="Gene3D" id="2.70.98.10">
    <property type="match status" value="1"/>
</dbReference>
<reference evidence="14" key="1">
    <citation type="submission" date="2022-04" db="EMBL/GenBank/DDBJ databases">
        <title>Mucilaginibacter sp. RS28 isolated from freshwater.</title>
        <authorList>
            <person name="Ko S.-R."/>
        </authorList>
    </citation>
    <scope>NUCLEOTIDE SEQUENCE</scope>
    <source>
        <strain evidence="14">RS28</strain>
    </source>
</reference>
<comment type="cofactor">
    <cofactor evidence="2">
        <name>Ca(2+)</name>
        <dbReference type="ChEBI" id="CHEBI:29108"/>
    </cofactor>
</comment>
<evidence type="ECO:0000256" key="6">
    <source>
        <dbReference type="ARBA" id="ARBA00022801"/>
    </source>
</evidence>
<dbReference type="InterPro" id="IPR008979">
    <property type="entry name" value="Galactose-bd-like_sf"/>
</dbReference>
<dbReference type="InterPro" id="IPR017853">
    <property type="entry name" value="GH"/>
</dbReference>
<dbReference type="Gene3D" id="2.60.40.10">
    <property type="entry name" value="Immunoglobulins"/>
    <property type="match status" value="1"/>
</dbReference>
<evidence type="ECO:0000259" key="13">
    <source>
        <dbReference type="Pfam" id="PF02929"/>
    </source>
</evidence>
<feature type="domain" description="Beta galactosidase small chain/" evidence="13">
    <location>
        <begin position="734"/>
        <end position="848"/>
    </location>
</feature>
<dbReference type="Pfam" id="PF02929">
    <property type="entry name" value="Bgal_small_N"/>
    <property type="match status" value="1"/>
</dbReference>
<dbReference type="SUPFAM" id="SSF74650">
    <property type="entry name" value="Galactose mutarotase-like"/>
    <property type="match status" value="1"/>
</dbReference>
<protein>
    <recommendedName>
        <fullName evidence="5">beta-galactosidase</fullName>
        <ecNumber evidence="5">3.2.1.23</ecNumber>
    </recommendedName>
    <alternativeName>
        <fullName evidence="9">Lactase</fullName>
    </alternativeName>
</protein>
<keyword evidence="15" id="KW-1185">Reference proteome</keyword>
<dbReference type="SUPFAM" id="SSF49785">
    <property type="entry name" value="Galactose-binding domain-like"/>
    <property type="match status" value="1"/>
</dbReference>